<dbReference type="EMBL" id="BHYM01000030">
    <property type="protein sequence ID" value="GCE39723.1"/>
    <property type="molecule type" value="Genomic_DNA"/>
</dbReference>
<evidence type="ECO:0000256" key="1">
    <source>
        <dbReference type="SAM" id="MobiDB-lite"/>
    </source>
</evidence>
<sequence>MQGDNRQPTAVLDPMDHGFVDPAFHGNTLTIQGPHESHEEQPVGQTGGKITQHPLAGKCKRSEHFVGLHPTKCASEG</sequence>
<gene>
    <name evidence="2" type="ORF">Rhow_003366</name>
</gene>
<protein>
    <submittedName>
        <fullName evidence="2">Uncharacterized protein</fullName>
    </submittedName>
</protein>
<reference evidence="2 3" key="1">
    <citation type="submission" date="2018-11" db="EMBL/GenBank/DDBJ databases">
        <title>Microbial catabolism of amino acid.</title>
        <authorList>
            <person name="Hibi M."/>
            <person name="Ogawa J."/>
        </authorList>
    </citation>
    <scope>NUCLEOTIDE SEQUENCE [LARGE SCALE GENOMIC DNA]</scope>
    <source>
        <strain evidence="2 3">C31-06</strain>
    </source>
</reference>
<dbReference type="AlphaFoldDB" id="A0A402C814"/>
<organism evidence="2 3">
    <name type="scientific">Rhodococcus wratislaviensis</name>
    <name type="common">Tsukamurella wratislaviensis</name>
    <dbReference type="NCBI Taxonomy" id="44752"/>
    <lineage>
        <taxon>Bacteria</taxon>
        <taxon>Bacillati</taxon>
        <taxon>Actinomycetota</taxon>
        <taxon>Actinomycetes</taxon>
        <taxon>Mycobacteriales</taxon>
        <taxon>Nocardiaceae</taxon>
        <taxon>Rhodococcus</taxon>
    </lineage>
</organism>
<evidence type="ECO:0000313" key="2">
    <source>
        <dbReference type="EMBL" id="GCE39723.1"/>
    </source>
</evidence>
<evidence type="ECO:0000313" key="3">
    <source>
        <dbReference type="Proteomes" id="UP000287519"/>
    </source>
</evidence>
<comment type="caution">
    <text evidence="2">The sequence shown here is derived from an EMBL/GenBank/DDBJ whole genome shotgun (WGS) entry which is preliminary data.</text>
</comment>
<dbReference type="Proteomes" id="UP000287519">
    <property type="component" value="Unassembled WGS sequence"/>
</dbReference>
<feature type="region of interest" description="Disordered" evidence="1">
    <location>
        <begin position="1"/>
        <end position="55"/>
    </location>
</feature>
<accession>A0A402C814</accession>
<keyword evidence="3" id="KW-1185">Reference proteome</keyword>
<name>A0A402C814_RHOWR</name>
<proteinExistence type="predicted"/>